<keyword evidence="8" id="KW-1185">Reference proteome</keyword>
<dbReference type="Gene3D" id="1.10.132.30">
    <property type="match status" value="1"/>
</dbReference>
<dbReference type="RefSeq" id="XP_041298266.1">
    <property type="nucleotide sequence ID" value="XM_041443465.1"/>
</dbReference>
<evidence type="ECO:0000313" key="7">
    <source>
        <dbReference type="EMBL" id="KAG2117377.1"/>
    </source>
</evidence>
<dbReference type="EC" id="2.7.7.6" evidence="1"/>
<feature type="non-terminal residue" evidence="7">
    <location>
        <position position="1"/>
    </location>
</feature>
<dbReference type="GeneID" id="64705724"/>
<protein>
    <recommendedName>
        <fullName evidence="1">DNA-directed RNA polymerase</fullName>
        <ecNumber evidence="1">2.7.7.6</ecNumber>
    </recommendedName>
</protein>
<evidence type="ECO:0000259" key="6">
    <source>
        <dbReference type="Pfam" id="PF05000"/>
    </source>
</evidence>
<dbReference type="GO" id="GO:0006351">
    <property type="term" value="P:DNA-templated transcription"/>
    <property type="evidence" value="ECO:0007669"/>
    <property type="project" value="InterPro"/>
</dbReference>
<dbReference type="GO" id="GO:0003899">
    <property type="term" value="F:DNA-directed RNA polymerase activity"/>
    <property type="evidence" value="ECO:0007669"/>
    <property type="project" value="UniProtKB-EC"/>
</dbReference>
<accession>A0A9P7FG48</accession>
<evidence type="ECO:0000256" key="1">
    <source>
        <dbReference type="ARBA" id="ARBA00012418"/>
    </source>
</evidence>
<sequence>ISDTVAGPKVMDFITQCISKKKQLTVEIIDDAYHDRLKVLPGMTIRESFESKVERELNHARDDSGQYMQKNLKDNNNVKQMVTAGSKGSYINISQMSVCVRQQSIEGCHIPFGFCHRTLP</sequence>
<dbReference type="Proteomes" id="UP000823399">
    <property type="component" value="Unassembled WGS sequence"/>
</dbReference>
<dbReference type="InterPro" id="IPR038120">
    <property type="entry name" value="Rpb1_funnel_sf"/>
</dbReference>
<proteinExistence type="predicted"/>
<dbReference type="Pfam" id="PF05000">
    <property type="entry name" value="RNA_pol_Rpb1_4"/>
    <property type="match status" value="1"/>
</dbReference>
<dbReference type="PANTHER" id="PTHR19376:SF37">
    <property type="entry name" value="DNA-DIRECTED RNA POLYMERASE II SUBUNIT RPB1"/>
    <property type="match status" value="1"/>
</dbReference>
<feature type="domain" description="RNA polymerase Rpb1" evidence="6">
    <location>
        <begin position="32"/>
        <end position="120"/>
    </location>
</feature>
<dbReference type="InterPro" id="IPR045867">
    <property type="entry name" value="DNA-dir_RpoC_beta_prime"/>
</dbReference>
<keyword evidence="5" id="KW-0804">Transcription</keyword>
<dbReference type="OrthoDB" id="2657762at2759"/>
<evidence type="ECO:0000256" key="2">
    <source>
        <dbReference type="ARBA" id="ARBA00022478"/>
    </source>
</evidence>
<keyword evidence="4" id="KW-0548">Nucleotidyltransferase</keyword>
<organism evidence="7 8">
    <name type="scientific">Suillus discolor</name>
    <dbReference type="NCBI Taxonomy" id="1912936"/>
    <lineage>
        <taxon>Eukaryota</taxon>
        <taxon>Fungi</taxon>
        <taxon>Dikarya</taxon>
        <taxon>Basidiomycota</taxon>
        <taxon>Agaricomycotina</taxon>
        <taxon>Agaricomycetes</taxon>
        <taxon>Agaricomycetidae</taxon>
        <taxon>Boletales</taxon>
        <taxon>Suillineae</taxon>
        <taxon>Suillaceae</taxon>
        <taxon>Suillus</taxon>
    </lineage>
</organism>
<evidence type="ECO:0000256" key="4">
    <source>
        <dbReference type="ARBA" id="ARBA00022695"/>
    </source>
</evidence>
<dbReference type="PANTHER" id="PTHR19376">
    <property type="entry name" value="DNA-DIRECTED RNA POLYMERASE"/>
    <property type="match status" value="1"/>
</dbReference>
<dbReference type="AlphaFoldDB" id="A0A9P7FG48"/>
<evidence type="ECO:0000256" key="3">
    <source>
        <dbReference type="ARBA" id="ARBA00022679"/>
    </source>
</evidence>
<comment type="caution">
    <text evidence="7">The sequence shown here is derived from an EMBL/GenBank/DDBJ whole genome shotgun (WGS) entry which is preliminary data.</text>
</comment>
<dbReference type="GO" id="GO:0003677">
    <property type="term" value="F:DNA binding"/>
    <property type="evidence" value="ECO:0007669"/>
    <property type="project" value="InterPro"/>
</dbReference>
<gene>
    <name evidence="7" type="ORF">F5147DRAFT_812040</name>
</gene>
<dbReference type="InterPro" id="IPR007083">
    <property type="entry name" value="RNA_pol_Rpb1_4"/>
</dbReference>
<dbReference type="GO" id="GO:0005665">
    <property type="term" value="C:RNA polymerase II, core complex"/>
    <property type="evidence" value="ECO:0007669"/>
    <property type="project" value="TreeGrafter"/>
</dbReference>
<dbReference type="EMBL" id="JABBWM010000005">
    <property type="protein sequence ID" value="KAG2117377.1"/>
    <property type="molecule type" value="Genomic_DNA"/>
</dbReference>
<feature type="non-terminal residue" evidence="7">
    <location>
        <position position="120"/>
    </location>
</feature>
<keyword evidence="3" id="KW-0808">Transferase</keyword>
<evidence type="ECO:0000256" key="5">
    <source>
        <dbReference type="ARBA" id="ARBA00023163"/>
    </source>
</evidence>
<evidence type="ECO:0000313" key="8">
    <source>
        <dbReference type="Proteomes" id="UP000823399"/>
    </source>
</evidence>
<reference evidence="7" key="1">
    <citation type="journal article" date="2020" name="New Phytol.">
        <title>Comparative genomics reveals dynamic genome evolution in host specialist ectomycorrhizal fungi.</title>
        <authorList>
            <person name="Lofgren L.A."/>
            <person name="Nguyen N.H."/>
            <person name="Vilgalys R."/>
            <person name="Ruytinx J."/>
            <person name="Liao H.L."/>
            <person name="Branco S."/>
            <person name="Kuo A."/>
            <person name="LaButti K."/>
            <person name="Lipzen A."/>
            <person name="Andreopoulos W."/>
            <person name="Pangilinan J."/>
            <person name="Riley R."/>
            <person name="Hundley H."/>
            <person name="Na H."/>
            <person name="Barry K."/>
            <person name="Grigoriev I.V."/>
            <person name="Stajich J.E."/>
            <person name="Kennedy P.G."/>
        </authorList>
    </citation>
    <scope>NUCLEOTIDE SEQUENCE</scope>
    <source>
        <strain evidence="7">FC423</strain>
    </source>
</reference>
<dbReference type="SUPFAM" id="SSF64484">
    <property type="entry name" value="beta and beta-prime subunits of DNA dependent RNA-polymerase"/>
    <property type="match status" value="1"/>
</dbReference>
<dbReference type="FunFam" id="1.10.132.30:FF:000001">
    <property type="entry name" value="DNA-directed RNA polymerase subunit"/>
    <property type="match status" value="1"/>
</dbReference>
<name>A0A9P7FG48_9AGAM</name>
<keyword evidence="2" id="KW-0240">DNA-directed RNA polymerase</keyword>